<organism evidence="1 2">
    <name type="scientific">Liparis tanakae</name>
    <name type="common">Tanaka's snailfish</name>
    <dbReference type="NCBI Taxonomy" id="230148"/>
    <lineage>
        <taxon>Eukaryota</taxon>
        <taxon>Metazoa</taxon>
        <taxon>Chordata</taxon>
        <taxon>Craniata</taxon>
        <taxon>Vertebrata</taxon>
        <taxon>Euteleostomi</taxon>
        <taxon>Actinopterygii</taxon>
        <taxon>Neopterygii</taxon>
        <taxon>Teleostei</taxon>
        <taxon>Neoteleostei</taxon>
        <taxon>Acanthomorphata</taxon>
        <taxon>Eupercaria</taxon>
        <taxon>Perciformes</taxon>
        <taxon>Cottioidei</taxon>
        <taxon>Cottales</taxon>
        <taxon>Liparidae</taxon>
        <taxon>Liparis</taxon>
    </lineage>
</organism>
<dbReference type="AlphaFoldDB" id="A0A4Z2J3L7"/>
<proteinExistence type="predicted"/>
<protein>
    <submittedName>
        <fullName evidence="1">Uncharacterized protein</fullName>
    </submittedName>
</protein>
<dbReference type="EMBL" id="SRLO01000028">
    <property type="protein sequence ID" value="TNN84288.1"/>
    <property type="molecule type" value="Genomic_DNA"/>
</dbReference>
<comment type="caution">
    <text evidence="1">The sequence shown here is derived from an EMBL/GenBank/DDBJ whole genome shotgun (WGS) entry which is preliminary data.</text>
</comment>
<reference evidence="1 2" key="1">
    <citation type="submission" date="2019-03" db="EMBL/GenBank/DDBJ databases">
        <title>First draft genome of Liparis tanakae, snailfish: a comprehensive survey of snailfish specific genes.</title>
        <authorList>
            <person name="Kim W."/>
            <person name="Song I."/>
            <person name="Jeong J.-H."/>
            <person name="Kim D."/>
            <person name="Kim S."/>
            <person name="Ryu S."/>
            <person name="Song J.Y."/>
            <person name="Lee S.K."/>
        </authorList>
    </citation>
    <scope>NUCLEOTIDE SEQUENCE [LARGE SCALE GENOMIC DNA]</scope>
    <source>
        <tissue evidence="1">Muscle</tissue>
    </source>
</reference>
<dbReference type="Proteomes" id="UP000314294">
    <property type="component" value="Unassembled WGS sequence"/>
</dbReference>
<sequence>MKAGVGVYGAGGCGMFGQLLYENLSVPVRVAAPSELKLGVQGGGSDVERVLQDRRQPTLYSLA</sequence>
<evidence type="ECO:0000313" key="2">
    <source>
        <dbReference type="Proteomes" id="UP000314294"/>
    </source>
</evidence>
<evidence type="ECO:0000313" key="1">
    <source>
        <dbReference type="EMBL" id="TNN84288.1"/>
    </source>
</evidence>
<name>A0A4Z2J3L7_9TELE</name>
<accession>A0A4Z2J3L7</accession>
<gene>
    <name evidence="1" type="ORF">EYF80_005615</name>
</gene>
<keyword evidence="2" id="KW-1185">Reference proteome</keyword>